<dbReference type="Proteomes" id="UP000676079">
    <property type="component" value="Chromosome"/>
</dbReference>
<feature type="region of interest" description="Disordered" evidence="1">
    <location>
        <begin position="359"/>
        <end position="390"/>
    </location>
</feature>
<feature type="compositionally biased region" description="Pro residues" evidence="1">
    <location>
        <begin position="94"/>
        <end position="108"/>
    </location>
</feature>
<gene>
    <name evidence="2" type="ORF">KGD84_06560</name>
</gene>
<proteinExistence type="predicted"/>
<organism evidence="2 3">
    <name type="scientific">Nocardiopsis changdeensis</name>
    <dbReference type="NCBI Taxonomy" id="2831969"/>
    <lineage>
        <taxon>Bacteria</taxon>
        <taxon>Bacillati</taxon>
        <taxon>Actinomycetota</taxon>
        <taxon>Actinomycetes</taxon>
        <taxon>Streptosporangiales</taxon>
        <taxon>Nocardiopsidaceae</taxon>
        <taxon>Nocardiopsis</taxon>
    </lineage>
</organism>
<feature type="region of interest" description="Disordered" evidence="1">
    <location>
        <begin position="64"/>
        <end position="117"/>
    </location>
</feature>
<protein>
    <submittedName>
        <fullName evidence="2">DNA-binding protein</fullName>
    </submittedName>
</protein>
<dbReference type="RefSeq" id="WP_220565243.1">
    <property type="nucleotide sequence ID" value="NZ_CP074133.1"/>
</dbReference>
<feature type="region of interest" description="Disordered" evidence="1">
    <location>
        <begin position="1"/>
        <end position="34"/>
    </location>
</feature>
<evidence type="ECO:0000256" key="1">
    <source>
        <dbReference type="SAM" id="MobiDB-lite"/>
    </source>
</evidence>
<accession>A0ABX8BPA2</accession>
<evidence type="ECO:0000313" key="3">
    <source>
        <dbReference type="Proteomes" id="UP000676079"/>
    </source>
</evidence>
<sequence>MAPYPNPCRSGGHRSSPQGEDDRDPAARTRAATARLIALDTRTGARHLVPAAASAAAAARRAVRVGSGAGDEVRAGARSWIGARSGTGAGTAPGPGPDFDPGHGPEPGPRTGSGSGADRDLLAAVAEAHQVAGWIAYDAEHQHLSRRMSLEALRLARAAGDRSMEHFALAQLAMQDVHVHRPAEAADICDAVTPQTRGSVRTLFTLRAARAAGQLGERMRALDLIRLTHSRHLDGPRDGDPAWSWWVNEAEIAWHHAMIHADTGDRAGAVERFAAATDRPGYARAVFVAHASLLWALARARAWSEAEEVLVQEVLPRLGEVASTRVERMLAEAARRLDGATRRPSLRDTAHGLAASLREVALRENPLRENPRREDSRCAPEGKAPNTPSS</sequence>
<name>A0ABX8BPA2_9ACTN</name>
<keyword evidence="3" id="KW-1185">Reference proteome</keyword>
<evidence type="ECO:0000313" key="2">
    <source>
        <dbReference type="EMBL" id="QUX23986.1"/>
    </source>
</evidence>
<feature type="compositionally biased region" description="Basic and acidic residues" evidence="1">
    <location>
        <begin position="360"/>
        <end position="380"/>
    </location>
</feature>
<reference evidence="2 3" key="1">
    <citation type="submission" date="2021-05" db="EMBL/GenBank/DDBJ databases">
        <title>Direct Submission.</title>
        <authorList>
            <person name="Li K."/>
            <person name="Gao J."/>
        </authorList>
    </citation>
    <scope>NUCLEOTIDE SEQUENCE [LARGE SCALE GENOMIC DNA]</scope>
    <source>
        <strain evidence="2 3">Mg02</strain>
    </source>
</reference>
<keyword evidence="2" id="KW-0238">DNA-binding</keyword>
<dbReference type="EMBL" id="CP074133">
    <property type="protein sequence ID" value="QUX23986.1"/>
    <property type="molecule type" value="Genomic_DNA"/>
</dbReference>
<dbReference type="GO" id="GO:0003677">
    <property type="term" value="F:DNA binding"/>
    <property type="evidence" value="ECO:0007669"/>
    <property type="project" value="UniProtKB-KW"/>
</dbReference>